<name>A0AAV5QZE9_PICKL</name>
<dbReference type="SUPFAM" id="SSF46785">
    <property type="entry name" value="Winged helix' DNA-binding domain"/>
    <property type="match status" value="1"/>
</dbReference>
<dbReference type="Gene3D" id="1.10.10.10">
    <property type="entry name" value="Winged helix-like DNA-binding domain superfamily/Winged helix DNA-binding domain"/>
    <property type="match status" value="1"/>
</dbReference>
<evidence type="ECO:0000256" key="8">
    <source>
        <dbReference type="ARBA" id="ARBA00022801"/>
    </source>
</evidence>
<dbReference type="PANTHER" id="PTHR45777">
    <property type="entry name" value="METHIONINE AMINOPEPTIDASE 2"/>
    <property type="match status" value="1"/>
</dbReference>
<accession>A0AAV5QZE9</accession>
<keyword evidence="8 9" id="KW-0378">Hydrolase</keyword>
<keyword evidence="6 9" id="KW-0645">Protease</keyword>
<evidence type="ECO:0000256" key="4">
    <source>
        <dbReference type="ARBA" id="ARBA00022438"/>
    </source>
</evidence>
<feature type="binding site" evidence="9">
    <location>
        <position position="268"/>
    </location>
    <ligand>
        <name>a divalent metal cation</name>
        <dbReference type="ChEBI" id="CHEBI:60240"/>
        <label>2</label>
        <note>catalytic</note>
    </ligand>
</feature>
<comment type="function">
    <text evidence="9 10">Cotranslationally removes the N-terminal methionine from nascent proteins. The N-terminal methionine is often cleaved when the second residue in the primary sequence is small and uncharged (Met-Ala-, Cys, Gly, Pro, Ser, Thr, or Val).</text>
</comment>
<evidence type="ECO:0000256" key="5">
    <source>
        <dbReference type="ARBA" id="ARBA00022490"/>
    </source>
</evidence>
<dbReference type="InterPro" id="IPR036390">
    <property type="entry name" value="WH_DNA-bd_sf"/>
</dbReference>
<feature type="domain" description="Peptidase M24" evidence="12">
    <location>
        <begin position="104"/>
        <end position="309"/>
    </location>
</feature>
<dbReference type="GO" id="GO:0005737">
    <property type="term" value="C:cytoplasm"/>
    <property type="evidence" value="ECO:0007669"/>
    <property type="project" value="UniProtKB-SubCell"/>
</dbReference>
<dbReference type="Pfam" id="PF00557">
    <property type="entry name" value="Peptidase_M24"/>
    <property type="match status" value="1"/>
</dbReference>
<evidence type="ECO:0000313" key="13">
    <source>
        <dbReference type="EMBL" id="GMM44345.1"/>
    </source>
</evidence>
<comment type="similarity">
    <text evidence="9">Belongs to the peptidase M24A family. Methionine aminopeptidase eukaryotic type 2 subfamily.</text>
</comment>
<evidence type="ECO:0000256" key="3">
    <source>
        <dbReference type="ARBA" id="ARBA00001954"/>
    </source>
</evidence>
<reference evidence="13 14" key="1">
    <citation type="journal article" date="2023" name="Elife">
        <title>Identification of key yeast species and microbe-microbe interactions impacting larval growth of Drosophila in the wild.</title>
        <authorList>
            <person name="Mure A."/>
            <person name="Sugiura Y."/>
            <person name="Maeda R."/>
            <person name="Honda K."/>
            <person name="Sakurai N."/>
            <person name="Takahashi Y."/>
            <person name="Watada M."/>
            <person name="Katoh T."/>
            <person name="Gotoh A."/>
            <person name="Gotoh Y."/>
            <person name="Taniguchi I."/>
            <person name="Nakamura K."/>
            <person name="Hayashi T."/>
            <person name="Katayama T."/>
            <person name="Uemura T."/>
            <person name="Hattori Y."/>
        </authorList>
    </citation>
    <scope>NUCLEOTIDE SEQUENCE [LARGE SCALE GENOMIC DNA]</scope>
    <source>
        <strain evidence="13 14">PK-24</strain>
    </source>
</reference>
<dbReference type="NCBIfam" id="TIGR00501">
    <property type="entry name" value="met_pdase_II"/>
    <property type="match status" value="1"/>
</dbReference>
<evidence type="ECO:0000259" key="12">
    <source>
        <dbReference type="Pfam" id="PF00557"/>
    </source>
</evidence>
<dbReference type="GO" id="GO:0070006">
    <property type="term" value="F:metalloaminopeptidase activity"/>
    <property type="evidence" value="ECO:0007669"/>
    <property type="project" value="UniProtKB-UniRule"/>
</dbReference>
<feature type="binding site" evidence="9">
    <location>
        <position position="276"/>
    </location>
    <ligand>
        <name>substrate</name>
    </ligand>
</feature>
<evidence type="ECO:0000313" key="14">
    <source>
        <dbReference type="Proteomes" id="UP001378960"/>
    </source>
</evidence>
<dbReference type="InterPro" id="IPR000994">
    <property type="entry name" value="Pept_M24"/>
</dbReference>
<evidence type="ECO:0000256" key="10">
    <source>
        <dbReference type="RuleBase" id="RU003653"/>
    </source>
</evidence>
<feature type="binding site" evidence="9">
    <location>
        <position position="397"/>
    </location>
    <ligand>
        <name>a divalent metal cation</name>
        <dbReference type="ChEBI" id="CHEBI:60240"/>
        <label>1</label>
    </ligand>
</feature>
<dbReference type="AlphaFoldDB" id="A0AAV5QZE9"/>
<sequence>MSEGNSAVEEIVEKVESLSTENEPVNDVIDANDANASSSSDKKKKKKKRNKNKKPAQVFENSIGNIYRGVYPEGEFQDYNLKRTTDEEIRADFNLEEAEKTWNKFRKGAEIHRRARKYARENMKPGMTMIEIVEMIENQVREMSGTNDSLKGGMGFPTGVSLNHCAAHYTPNTGDKTVLNYDDVMKVDFGVHVDGYIIDCAFTHTFNDKYDPLLKAVKEATNTGIKTAGIDVRLTDIGEAVEEVMESHEIELDGKIYPIKCIRNLNGHTILNRKIHGGKSIPIVKNGDPTKLEENETIAIETFGSTGKGYVNHGGECSHYMKSWEPPTNANIRLDRARKLMDTIDKNFGTLPFCRRYLDRIGEEKYLLALNSLVKEGLLTEHPPLVDIKGCYTAQYEHTVLLQPTRKEVVSRGDDY</sequence>
<keyword evidence="5 9" id="KW-0963">Cytoplasm</keyword>
<dbReference type="PANTHER" id="PTHR45777:SF2">
    <property type="entry name" value="METHIONINE AMINOPEPTIDASE 2"/>
    <property type="match status" value="1"/>
</dbReference>
<comment type="cofactor">
    <cofactor evidence="3">
        <name>Fe(2+)</name>
        <dbReference type="ChEBI" id="CHEBI:29033"/>
    </cofactor>
</comment>
<organism evidence="13 14">
    <name type="scientific">Pichia kluyveri</name>
    <name type="common">Yeast</name>
    <dbReference type="NCBI Taxonomy" id="36015"/>
    <lineage>
        <taxon>Eukaryota</taxon>
        <taxon>Fungi</taxon>
        <taxon>Dikarya</taxon>
        <taxon>Ascomycota</taxon>
        <taxon>Saccharomycotina</taxon>
        <taxon>Pichiomycetes</taxon>
        <taxon>Pichiales</taxon>
        <taxon>Pichiaceae</taxon>
        <taxon>Pichia</taxon>
    </lineage>
</organism>
<feature type="binding site" evidence="9">
    <location>
        <position position="397"/>
    </location>
    <ligand>
        <name>a divalent metal cation</name>
        <dbReference type="ChEBI" id="CHEBI:60240"/>
        <label>2</label>
        <note>catalytic</note>
    </ligand>
</feature>
<comment type="caution">
    <text evidence="13">The sequence shown here is derived from an EMBL/GenBank/DDBJ whole genome shotgun (WGS) entry which is preliminary data.</text>
</comment>
<feature type="region of interest" description="Disordered" evidence="11">
    <location>
        <begin position="1"/>
        <end position="56"/>
    </location>
</feature>
<evidence type="ECO:0000256" key="1">
    <source>
        <dbReference type="ARBA" id="ARBA00000294"/>
    </source>
</evidence>
<protein>
    <recommendedName>
        <fullName evidence="9">Methionine aminopeptidase 2</fullName>
        <shortName evidence="9">MAP 2</shortName>
        <shortName evidence="9">MetAP 2</shortName>
        <ecNumber evidence="9">3.4.11.18</ecNumber>
    </recommendedName>
    <alternativeName>
        <fullName evidence="9">Peptidase M</fullName>
    </alternativeName>
</protein>
<dbReference type="EMBL" id="BTGB01000001">
    <property type="protein sequence ID" value="GMM44345.1"/>
    <property type="molecule type" value="Genomic_DNA"/>
</dbReference>
<dbReference type="GO" id="GO:0046872">
    <property type="term" value="F:metal ion binding"/>
    <property type="evidence" value="ECO:0007669"/>
    <property type="project" value="UniProtKB-UniRule"/>
</dbReference>
<dbReference type="HAMAP" id="MF_03175">
    <property type="entry name" value="MetAP_2_euk"/>
    <property type="match status" value="1"/>
</dbReference>
<dbReference type="InterPro" id="IPR002468">
    <property type="entry name" value="Pept_M24A_MAP2"/>
</dbReference>
<feature type="binding site" evidence="9">
    <location>
        <position position="188"/>
    </location>
    <ligand>
        <name>a divalent metal cation</name>
        <dbReference type="ChEBI" id="CHEBI:60240"/>
        <label>1</label>
    </ligand>
</feature>
<feature type="compositionally biased region" description="Basic residues" evidence="11">
    <location>
        <begin position="42"/>
        <end position="54"/>
    </location>
</feature>
<dbReference type="GO" id="GO:0006508">
    <property type="term" value="P:proteolysis"/>
    <property type="evidence" value="ECO:0007669"/>
    <property type="project" value="UniProtKB-KW"/>
</dbReference>
<comment type="catalytic activity">
    <reaction evidence="1 9 10">
        <text>Release of N-terminal amino acids, preferentially methionine, from peptides and arylamides.</text>
        <dbReference type="EC" id="3.4.11.18"/>
    </reaction>
</comment>
<dbReference type="InterPro" id="IPR036005">
    <property type="entry name" value="Creatinase/aminopeptidase-like"/>
</dbReference>
<gene>
    <name evidence="9" type="primary">MAP2</name>
    <name evidence="13" type="ORF">DAPK24_009200</name>
</gene>
<dbReference type="Gene3D" id="3.90.230.10">
    <property type="entry name" value="Creatinase/methionine aminopeptidase superfamily"/>
    <property type="match status" value="1"/>
</dbReference>
<comment type="cofactor">
    <cofactor evidence="9">
        <name>Co(2+)</name>
        <dbReference type="ChEBI" id="CHEBI:48828"/>
    </cofactor>
    <cofactor evidence="9">
        <name>Zn(2+)</name>
        <dbReference type="ChEBI" id="CHEBI:29105"/>
    </cofactor>
    <cofactor evidence="9">
        <name>Mn(2+)</name>
        <dbReference type="ChEBI" id="CHEBI:29035"/>
    </cofactor>
    <cofactor evidence="9">
        <name>Fe(2+)</name>
        <dbReference type="ChEBI" id="CHEBI:29033"/>
    </cofactor>
    <text evidence="9">Binds 2 divalent metal cations per subunit. Has a high-affinity and a low affinity metal-binding site. The true nature of the physiological cofactor is under debate. The enzyme is active with cobalt, zinc, manganese or divalent iron ions. Most likely, methionine aminopeptidases function as mononuclear Fe(2+)-metalloproteases under physiological conditions, and the catalytically relevant metal-binding site has been assigned to the histidine-containing high-affinity site.</text>
</comment>
<dbReference type="InterPro" id="IPR050247">
    <property type="entry name" value="Met_Aminopeptidase_Type2"/>
</dbReference>
<evidence type="ECO:0000256" key="2">
    <source>
        <dbReference type="ARBA" id="ARBA00001936"/>
    </source>
</evidence>
<dbReference type="CDD" id="cd01088">
    <property type="entry name" value="MetAP2"/>
    <property type="match status" value="1"/>
</dbReference>
<comment type="cofactor">
    <cofactor evidence="2">
        <name>Mn(2+)</name>
        <dbReference type="ChEBI" id="CHEBI:29035"/>
    </cofactor>
</comment>
<keyword evidence="14" id="KW-1185">Reference proteome</keyword>
<dbReference type="InterPro" id="IPR036388">
    <property type="entry name" value="WH-like_DNA-bd_sf"/>
</dbReference>
<feature type="binding site" evidence="9">
    <location>
        <position position="168"/>
    </location>
    <ligand>
        <name>substrate</name>
    </ligand>
</feature>
<dbReference type="PRINTS" id="PR00599">
    <property type="entry name" value="MAPEPTIDASE"/>
</dbReference>
<comment type="subcellular location">
    <subcellularLocation>
        <location evidence="9">Cytoplasm</location>
    </subcellularLocation>
</comment>
<dbReference type="PROSITE" id="PS01202">
    <property type="entry name" value="MAP_2"/>
    <property type="match status" value="1"/>
</dbReference>
<feature type="binding site" evidence="9">
    <location>
        <position position="301"/>
    </location>
    <ligand>
        <name>a divalent metal cation</name>
        <dbReference type="ChEBI" id="CHEBI:60240"/>
        <label>2</label>
        <note>catalytic</note>
    </ligand>
</feature>
<dbReference type="EC" id="3.4.11.18" evidence="9"/>
<feature type="binding site" evidence="9">
    <location>
        <position position="199"/>
    </location>
    <ligand>
        <name>a divalent metal cation</name>
        <dbReference type="ChEBI" id="CHEBI:60240"/>
        <label>2</label>
        <note>catalytic</note>
    </ligand>
</feature>
<evidence type="ECO:0000256" key="9">
    <source>
        <dbReference type="HAMAP-Rule" id="MF_03175"/>
    </source>
</evidence>
<evidence type="ECO:0000256" key="11">
    <source>
        <dbReference type="SAM" id="MobiDB-lite"/>
    </source>
</evidence>
<keyword evidence="4 9" id="KW-0031">Aminopeptidase</keyword>
<dbReference type="InterPro" id="IPR001714">
    <property type="entry name" value="Pept_M24_MAP"/>
</dbReference>
<evidence type="ECO:0000256" key="7">
    <source>
        <dbReference type="ARBA" id="ARBA00022723"/>
    </source>
</evidence>
<dbReference type="GO" id="GO:0004239">
    <property type="term" value="F:initiator methionyl aminopeptidase activity"/>
    <property type="evidence" value="ECO:0007669"/>
    <property type="project" value="UniProtKB-UniRule"/>
</dbReference>
<dbReference type="SUPFAM" id="SSF55920">
    <property type="entry name" value="Creatinase/aminopeptidase"/>
    <property type="match status" value="1"/>
</dbReference>
<feature type="binding site" evidence="9">
    <location>
        <position position="199"/>
    </location>
    <ligand>
        <name>a divalent metal cation</name>
        <dbReference type="ChEBI" id="CHEBI:60240"/>
        <label>1</label>
    </ligand>
</feature>
<evidence type="ECO:0000256" key="6">
    <source>
        <dbReference type="ARBA" id="ARBA00022670"/>
    </source>
</evidence>
<dbReference type="InterPro" id="IPR018349">
    <property type="entry name" value="Pept_M24A_MAP2_BS"/>
</dbReference>
<proteinExistence type="inferred from homology"/>
<dbReference type="Proteomes" id="UP001378960">
    <property type="component" value="Unassembled WGS sequence"/>
</dbReference>
<keyword evidence="7 9" id="KW-0479">Metal-binding</keyword>